<dbReference type="InterPro" id="IPR002081">
    <property type="entry name" value="Cryptochrome/DNA_photolyase_1"/>
</dbReference>
<dbReference type="Gene3D" id="1.10.579.10">
    <property type="entry name" value="DNA Cyclobutane Dipyrimidine Photolyase, subunit A, domain 3"/>
    <property type="match status" value="1"/>
</dbReference>
<evidence type="ECO:0000256" key="5">
    <source>
        <dbReference type="SAM" id="MobiDB-lite"/>
    </source>
</evidence>
<dbReference type="InterPro" id="IPR036155">
    <property type="entry name" value="Crypto/Photolyase_N_sf"/>
</dbReference>
<dbReference type="InterPro" id="IPR005101">
    <property type="entry name" value="Cryptochr/Photolyase_FAD-bd"/>
</dbReference>
<dbReference type="SUPFAM" id="SSF52425">
    <property type="entry name" value="Cryptochrome/photolyase, N-terminal domain"/>
    <property type="match status" value="1"/>
</dbReference>
<dbReference type="PANTHER" id="PTHR11455">
    <property type="entry name" value="CRYPTOCHROME"/>
    <property type="match status" value="1"/>
</dbReference>
<dbReference type="OrthoDB" id="435881at2759"/>
<dbReference type="InterPro" id="IPR006050">
    <property type="entry name" value="DNA_photolyase_N"/>
</dbReference>
<evidence type="ECO:0000256" key="4">
    <source>
        <dbReference type="PIRSR" id="PIRSR602081-1"/>
    </source>
</evidence>
<dbReference type="Pfam" id="PF03441">
    <property type="entry name" value="FAD_binding_7"/>
    <property type="match status" value="1"/>
</dbReference>
<dbReference type="PANTHER" id="PTHR11455:SF22">
    <property type="entry name" value="CRYPTOCHROME DASH"/>
    <property type="match status" value="1"/>
</dbReference>
<dbReference type="GO" id="GO:0003684">
    <property type="term" value="F:damaged DNA binding"/>
    <property type="evidence" value="ECO:0007669"/>
    <property type="project" value="TreeGrafter"/>
</dbReference>
<accession>A0A6A6VJ30</accession>
<dbReference type="InterPro" id="IPR014729">
    <property type="entry name" value="Rossmann-like_a/b/a_fold"/>
</dbReference>
<keyword evidence="3 4" id="KW-0274">FAD</keyword>
<dbReference type="SUPFAM" id="SSF48173">
    <property type="entry name" value="Cryptochrome/photolyase FAD-binding domain"/>
    <property type="match status" value="1"/>
</dbReference>
<comment type="cofactor">
    <cofactor evidence="4">
        <name>FAD</name>
        <dbReference type="ChEBI" id="CHEBI:57692"/>
    </cofactor>
    <text evidence="4">Binds 1 FAD per subunit.</text>
</comment>
<dbReference type="PROSITE" id="PS51645">
    <property type="entry name" value="PHR_CRY_ALPHA_BETA"/>
    <property type="match status" value="1"/>
</dbReference>
<dbReference type="InterPro" id="IPR036134">
    <property type="entry name" value="Crypto/Photolyase_FAD-like_sf"/>
</dbReference>
<keyword evidence="7" id="KW-0456">Lyase</keyword>
<proteinExistence type="inferred from homology"/>
<dbReference type="GO" id="GO:0000719">
    <property type="term" value="P:photoreactive repair"/>
    <property type="evidence" value="ECO:0007669"/>
    <property type="project" value="TreeGrafter"/>
</dbReference>
<reference evidence="7" key="1">
    <citation type="journal article" date="2020" name="Stud. Mycol.">
        <title>101 Dothideomycetes genomes: a test case for predicting lifestyles and emergence of pathogens.</title>
        <authorList>
            <person name="Haridas S."/>
            <person name="Albert R."/>
            <person name="Binder M."/>
            <person name="Bloem J."/>
            <person name="Labutti K."/>
            <person name="Salamov A."/>
            <person name="Andreopoulos B."/>
            <person name="Baker S."/>
            <person name="Barry K."/>
            <person name="Bills G."/>
            <person name="Bluhm B."/>
            <person name="Cannon C."/>
            <person name="Castanera R."/>
            <person name="Culley D."/>
            <person name="Daum C."/>
            <person name="Ezra D."/>
            <person name="Gonzalez J."/>
            <person name="Henrissat B."/>
            <person name="Kuo A."/>
            <person name="Liang C."/>
            <person name="Lipzen A."/>
            <person name="Lutzoni F."/>
            <person name="Magnuson J."/>
            <person name="Mondo S."/>
            <person name="Nolan M."/>
            <person name="Ohm R."/>
            <person name="Pangilinan J."/>
            <person name="Park H.-J."/>
            <person name="Ramirez L."/>
            <person name="Alfaro M."/>
            <person name="Sun H."/>
            <person name="Tritt A."/>
            <person name="Yoshinaga Y."/>
            <person name="Zwiers L.-H."/>
            <person name="Turgeon B."/>
            <person name="Goodwin S."/>
            <person name="Spatafora J."/>
            <person name="Crous P."/>
            <person name="Grigoriev I."/>
        </authorList>
    </citation>
    <scope>NUCLEOTIDE SEQUENCE</scope>
    <source>
        <strain evidence="7">CBS 119925</strain>
    </source>
</reference>
<sequence>MFRHDLRVSDHHVLQYLEGAWRHARGTLGDQTPVSHICRPTSDGRCNPATASHIPSFTHFLPIYVSSPDEFDVSYFPRSAAEAPYPPAKAVDKRFWKTGPHRAQFIAEGVWELQQSMLAIGSGLAIRVGNAIDVVKDILDWYPANPLFNAENKVVSIWMTDENSVESVRDQNGVRALAEARGIEFKLWYDQTYFVDERHALASLLPGNPTQYLEDGQQYEPNPPRGRPTRIVPLPLLISSQSPPWGEVYTLEKLKFCLLGPFYDHPVYQKALITYETSLPEIGCRHIGGESKALEQMDRFALQYDFSLLSKNLAVSLSAFLCQGNITAPQIFHYMLDRLSRVSHPPDLRRQLERDLRRTLLLRDAPRLIEIYCRRYNKRGYSGYFRSPAEDTATEETITRFCEGCTGFGPIDASQRQLLTLGFTSFYMRRVNAETCHHLGIASKTGAAWYQSMLLDYDPLIFWADWHFHANGDRSPLVTIPKKWKTSWMAHYIRHWIIEFAGVPYEKLVRSIGNEKALEKMCHAWRFTEAEKNIYFLTGLDWVENSLYKIGPHNLITGQKSSDNSRGFEIANESTQAGPAQESDPDQGTTGGSTELDANEWVNNKFLGNMTLRLRFCGGGLTTSSADTIGLPKLRGEVDVSRGMHLVSQHGILPRNIYGTDSSLPPGITPRNIYSPASDRAPQYVHGFDDTIPGNNYGTGSNRDSTHSHGFPHATCSDQANIVPQNIYHDGNSFIDLNRPLPPGSHGFPRATVSNQANIIPQNIYGDDDGFVDLDRPVPLDSQGFPLATGYSQPNFMPQSIFDVTPQNMHDDDDESVD</sequence>
<evidence type="ECO:0000313" key="7">
    <source>
        <dbReference type="EMBL" id="KAF2749211.1"/>
    </source>
</evidence>
<gene>
    <name evidence="7" type="ORF">M011DRAFT_329421</name>
</gene>
<keyword evidence="2 4" id="KW-0285">Flavoprotein</keyword>
<dbReference type="GO" id="GO:0071949">
    <property type="term" value="F:FAD binding"/>
    <property type="evidence" value="ECO:0007669"/>
    <property type="project" value="TreeGrafter"/>
</dbReference>
<organism evidence="7 8">
    <name type="scientific">Sporormia fimetaria CBS 119925</name>
    <dbReference type="NCBI Taxonomy" id="1340428"/>
    <lineage>
        <taxon>Eukaryota</taxon>
        <taxon>Fungi</taxon>
        <taxon>Dikarya</taxon>
        <taxon>Ascomycota</taxon>
        <taxon>Pezizomycotina</taxon>
        <taxon>Dothideomycetes</taxon>
        <taxon>Pleosporomycetidae</taxon>
        <taxon>Pleosporales</taxon>
        <taxon>Sporormiaceae</taxon>
        <taxon>Sporormia</taxon>
    </lineage>
</organism>
<dbReference type="Gene3D" id="3.40.50.620">
    <property type="entry name" value="HUPs"/>
    <property type="match status" value="1"/>
</dbReference>
<feature type="region of interest" description="Disordered" evidence="5">
    <location>
        <begin position="572"/>
        <end position="597"/>
    </location>
</feature>
<dbReference type="Proteomes" id="UP000799440">
    <property type="component" value="Unassembled WGS sequence"/>
</dbReference>
<dbReference type="AlphaFoldDB" id="A0A6A6VJ30"/>
<dbReference type="GO" id="GO:0003904">
    <property type="term" value="F:deoxyribodipyrimidine photo-lyase activity"/>
    <property type="evidence" value="ECO:0007669"/>
    <property type="project" value="TreeGrafter"/>
</dbReference>
<dbReference type="EMBL" id="MU006567">
    <property type="protein sequence ID" value="KAF2749211.1"/>
    <property type="molecule type" value="Genomic_DNA"/>
</dbReference>
<keyword evidence="8" id="KW-1185">Reference proteome</keyword>
<evidence type="ECO:0000256" key="3">
    <source>
        <dbReference type="ARBA" id="ARBA00022827"/>
    </source>
</evidence>
<comment type="similarity">
    <text evidence="1">Belongs to the DNA photolyase class-1 family.</text>
</comment>
<evidence type="ECO:0000313" key="8">
    <source>
        <dbReference type="Proteomes" id="UP000799440"/>
    </source>
</evidence>
<feature type="binding site" evidence="4">
    <location>
        <begin position="456"/>
        <end position="458"/>
    </location>
    <ligand>
        <name>FAD</name>
        <dbReference type="ChEBI" id="CHEBI:57692"/>
    </ligand>
</feature>
<name>A0A6A6VJ30_9PLEO</name>
<feature type="domain" description="Photolyase/cryptochrome alpha/beta" evidence="6">
    <location>
        <begin position="1"/>
        <end position="193"/>
    </location>
</feature>
<evidence type="ECO:0000256" key="1">
    <source>
        <dbReference type="ARBA" id="ARBA00005862"/>
    </source>
</evidence>
<evidence type="ECO:0000256" key="2">
    <source>
        <dbReference type="ARBA" id="ARBA00022630"/>
    </source>
</evidence>
<protein>
    <submittedName>
        <fullName evidence="7">Cryptochrome/photolyase FAD-binding domain-containing protein</fullName>
    </submittedName>
</protein>
<evidence type="ECO:0000259" key="6">
    <source>
        <dbReference type="PROSITE" id="PS51645"/>
    </source>
</evidence>